<feature type="region of interest" description="Disordered" evidence="1">
    <location>
        <begin position="35"/>
        <end position="67"/>
    </location>
</feature>
<dbReference type="AlphaFoldDB" id="A0AB36R8D8"/>
<keyword evidence="3" id="KW-1185">Reference proteome</keyword>
<dbReference type="EMBL" id="NPKI01000020">
    <property type="protein sequence ID" value="PAQ00755.1"/>
    <property type="molecule type" value="Genomic_DNA"/>
</dbReference>
<evidence type="ECO:0000256" key="1">
    <source>
        <dbReference type="SAM" id="MobiDB-lite"/>
    </source>
</evidence>
<protein>
    <submittedName>
        <fullName evidence="2">Uncharacterized protein</fullName>
    </submittedName>
</protein>
<comment type="caution">
    <text evidence="2">The sequence shown here is derived from an EMBL/GenBank/DDBJ whole genome shotgun (WGS) entry which is preliminary data.</text>
</comment>
<evidence type="ECO:0000313" key="2">
    <source>
        <dbReference type="EMBL" id="PAQ00755.1"/>
    </source>
</evidence>
<sequence length="67" mass="7280">MPTRSEPSNQHETFSLGKCKTLAAHQILSMALSPVPSAQGVQPRPESSARHIGLTPLPDKMLYLDPD</sequence>
<proteinExistence type="predicted"/>
<accession>A0AB36R8D8</accession>
<evidence type="ECO:0000313" key="3">
    <source>
        <dbReference type="Proteomes" id="UP000216215"/>
    </source>
</evidence>
<dbReference type="Proteomes" id="UP000216215">
    <property type="component" value="Unassembled WGS sequence"/>
</dbReference>
<reference evidence="3" key="1">
    <citation type="submission" date="2017-08" db="EMBL/GenBank/DDBJ databases">
        <title>Mesorhizobium wenxinae sp. nov., a novel rhizobial species isolated from root nodules of chickpea (Cicer arietinum L.).</title>
        <authorList>
            <person name="Zhang J."/>
        </authorList>
    </citation>
    <scope>NUCLEOTIDE SEQUENCE [LARGE SCALE GENOMIC DNA]</scope>
    <source>
        <strain evidence="3">USDA 3392</strain>
    </source>
</reference>
<name>A0AB36R8D8_9HYPH</name>
<gene>
    <name evidence="2" type="ORF">CIT25_17950</name>
</gene>
<organism evidence="2 3">
    <name type="scientific">Mesorhizobium mediterraneum</name>
    <dbReference type="NCBI Taxonomy" id="43617"/>
    <lineage>
        <taxon>Bacteria</taxon>
        <taxon>Pseudomonadati</taxon>
        <taxon>Pseudomonadota</taxon>
        <taxon>Alphaproteobacteria</taxon>
        <taxon>Hyphomicrobiales</taxon>
        <taxon>Phyllobacteriaceae</taxon>
        <taxon>Mesorhizobium</taxon>
    </lineage>
</organism>